<dbReference type="AlphaFoldDB" id="A0A9E7K4A1"/>
<reference evidence="1" key="1">
    <citation type="submission" date="2022-05" db="EMBL/GenBank/DDBJ databases">
        <title>The Musa troglodytarum L. genome provides insights into the mechanism of non-climacteric behaviour and enrichment of carotenoids.</title>
        <authorList>
            <person name="Wang J."/>
        </authorList>
    </citation>
    <scope>NUCLEOTIDE SEQUENCE</scope>
    <source>
        <tissue evidence="1">Leaf</tissue>
    </source>
</reference>
<sequence length="85" mass="9440">MDGPSLFRFGDNSAQQYHKLKGGVTEDFPFIGSKVGELPLCVCGTQRKSCAQESRRSVSVLDGYLGEGLYESRNMLRTKFACLWA</sequence>
<accession>A0A9E7K4A1</accession>
<evidence type="ECO:0000313" key="1">
    <source>
        <dbReference type="EMBL" id="URE03217.1"/>
    </source>
</evidence>
<name>A0A9E7K4A1_9LILI</name>
<dbReference type="OrthoDB" id="423283at2759"/>
<gene>
    <name evidence="1" type="ORF">MUK42_21246</name>
</gene>
<dbReference type="EMBL" id="CP097507">
    <property type="protein sequence ID" value="URE03217.1"/>
    <property type="molecule type" value="Genomic_DNA"/>
</dbReference>
<proteinExistence type="predicted"/>
<protein>
    <submittedName>
        <fullName evidence="1">Uncharacterized protein</fullName>
    </submittedName>
</protein>
<keyword evidence="2" id="KW-1185">Reference proteome</keyword>
<evidence type="ECO:0000313" key="2">
    <source>
        <dbReference type="Proteomes" id="UP001055439"/>
    </source>
</evidence>
<organism evidence="1 2">
    <name type="scientific">Musa troglodytarum</name>
    <name type="common">fe'i banana</name>
    <dbReference type="NCBI Taxonomy" id="320322"/>
    <lineage>
        <taxon>Eukaryota</taxon>
        <taxon>Viridiplantae</taxon>
        <taxon>Streptophyta</taxon>
        <taxon>Embryophyta</taxon>
        <taxon>Tracheophyta</taxon>
        <taxon>Spermatophyta</taxon>
        <taxon>Magnoliopsida</taxon>
        <taxon>Liliopsida</taxon>
        <taxon>Zingiberales</taxon>
        <taxon>Musaceae</taxon>
        <taxon>Musa</taxon>
    </lineage>
</organism>
<dbReference type="Proteomes" id="UP001055439">
    <property type="component" value="Chromosome 5"/>
</dbReference>